<gene>
    <name evidence="1" type="ORF">EVAR_83428_1</name>
</gene>
<dbReference type="Proteomes" id="UP000299102">
    <property type="component" value="Unassembled WGS sequence"/>
</dbReference>
<name>A0A4C1TYI4_EUMVA</name>
<reference evidence="1 2" key="1">
    <citation type="journal article" date="2019" name="Commun. Biol.">
        <title>The bagworm genome reveals a unique fibroin gene that provides high tensile strength.</title>
        <authorList>
            <person name="Kono N."/>
            <person name="Nakamura H."/>
            <person name="Ohtoshi R."/>
            <person name="Tomita M."/>
            <person name="Numata K."/>
            <person name="Arakawa K."/>
        </authorList>
    </citation>
    <scope>NUCLEOTIDE SEQUENCE [LARGE SCALE GENOMIC DNA]</scope>
</reference>
<dbReference type="AlphaFoldDB" id="A0A4C1TYI4"/>
<protein>
    <submittedName>
        <fullName evidence="1">Uncharacterized protein</fullName>
    </submittedName>
</protein>
<evidence type="ECO:0000313" key="1">
    <source>
        <dbReference type="EMBL" id="GBP19115.1"/>
    </source>
</evidence>
<keyword evidence="2" id="KW-1185">Reference proteome</keyword>
<comment type="caution">
    <text evidence="1">The sequence shown here is derived from an EMBL/GenBank/DDBJ whole genome shotgun (WGS) entry which is preliminary data.</text>
</comment>
<proteinExistence type="predicted"/>
<dbReference type="EMBL" id="BGZK01000104">
    <property type="protein sequence ID" value="GBP19115.1"/>
    <property type="molecule type" value="Genomic_DNA"/>
</dbReference>
<accession>A0A4C1TYI4</accession>
<evidence type="ECO:0000313" key="2">
    <source>
        <dbReference type="Proteomes" id="UP000299102"/>
    </source>
</evidence>
<sequence length="83" mass="9688">MNDKPTPRRQAVRKRMDLGSILIELNQRLPSWKGPPGIKKRDRPAIRWVDDIEEVAGKTWMNTINVEIIRGGLYLRGEGFLRY</sequence>
<organism evidence="1 2">
    <name type="scientific">Eumeta variegata</name>
    <name type="common">Bagworm moth</name>
    <name type="synonym">Eumeta japonica</name>
    <dbReference type="NCBI Taxonomy" id="151549"/>
    <lineage>
        <taxon>Eukaryota</taxon>
        <taxon>Metazoa</taxon>
        <taxon>Ecdysozoa</taxon>
        <taxon>Arthropoda</taxon>
        <taxon>Hexapoda</taxon>
        <taxon>Insecta</taxon>
        <taxon>Pterygota</taxon>
        <taxon>Neoptera</taxon>
        <taxon>Endopterygota</taxon>
        <taxon>Lepidoptera</taxon>
        <taxon>Glossata</taxon>
        <taxon>Ditrysia</taxon>
        <taxon>Tineoidea</taxon>
        <taxon>Psychidae</taxon>
        <taxon>Oiketicinae</taxon>
        <taxon>Eumeta</taxon>
    </lineage>
</organism>